<dbReference type="Gene3D" id="1.20.140.10">
    <property type="entry name" value="Butyryl-CoA Dehydrogenase, subunit A, domain 3"/>
    <property type="match status" value="1"/>
</dbReference>
<dbReference type="InterPro" id="IPR013786">
    <property type="entry name" value="AcylCoA_DH/ox_N"/>
</dbReference>
<evidence type="ECO:0000259" key="7">
    <source>
        <dbReference type="Pfam" id="PF02770"/>
    </source>
</evidence>
<dbReference type="InterPro" id="IPR037069">
    <property type="entry name" value="AcylCoA_DH/ox_N_sf"/>
</dbReference>
<evidence type="ECO:0000313" key="9">
    <source>
        <dbReference type="EMBL" id="MDV7133866.1"/>
    </source>
</evidence>
<dbReference type="Proteomes" id="UP001185792">
    <property type="component" value="Unassembled WGS sequence"/>
</dbReference>
<dbReference type="SUPFAM" id="SSF56645">
    <property type="entry name" value="Acyl-CoA dehydrogenase NM domain-like"/>
    <property type="match status" value="1"/>
</dbReference>
<dbReference type="SUPFAM" id="SSF47203">
    <property type="entry name" value="Acyl-CoA dehydrogenase C-terminal domain-like"/>
    <property type="match status" value="1"/>
</dbReference>
<sequence length="381" mass="41855">MTVRRRLFDAEHDAFRDSFRRFIDAEAVPNVNQWEAAGVTPRGFWRKAGALGFLGFEAPTEFGGVEIHDFRYNAIIQEEVAASGIATDGFALHNDILAPYLIEYADEEQRSRWLPGFVSGELVTAIAMTEPGTGSDLAAITTKATYDGDHLVVEGSKTFITNGSSADLVLVLARTGEREGRGMTLVAIERGTKGLIQQAPLKKAGRKGQDTAEIVIDGCRVPRANIVGVAGNAFDLVKRNLARERLSIAVYAVASAREGLRLALEHTRARKTFRQPIASHQAVLHGLAGMHTDIEVAQSHVDACVVALNDGELTAHDAAGIKYWATDLESRVLDQSLQYFGGYGFMDEYPISRRWRDARVQRIYGGANEIMRDIVGRQLIR</sequence>
<keyword evidence="3 5" id="KW-0285">Flavoprotein</keyword>
<comment type="similarity">
    <text evidence="2 5">Belongs to the acyl-CoA dehydrogenase family.</text>
</comment>
<dbReference type="InterPro" id="IPR009100">
    <property type="entry name" value="AcylCoA_DH/oxidase_NM_dom_sf"/>
</dbReference>
<dbReference type="InterPro" id="IPR006089">
    <property type="entry name" value="Acyl-CoA_DH_CS"/>
</dbReference>
<comment type="caution">
    <text evidence="9">The sequence shown here is derived from an EMBL/GenBank/DDBJ whole genome shotgun (WGS) entry which is preliminary data.</text>
</comment>
<dbReference type="EMBL" id="JAWLUM010000001">
    <property type="protein sequence ID" value="MDV7133866.1"/>
    <property type="molecule type" value="Genomic_DNA"/>
</dbReference>
<organism evidence="9 10">
    <name type="scientific">Williamsia marianensis</name>
    <dbReference type="NCBI Taxonomy" id="85044"/>
    <lineage>
        <taxon>Bacteria</taxon>
        <taxon>Bacillati</taxon>
        <taxon>Actinomycetota</taxon>
        <taxon>Actinomycetes</taxon>
        <taxon>Mycobacteriales</taxon>
        <taxon>Nocardiaceae</taxon>
        <taxon>Williamsia</taxon>
    </lineage>
</organism>
<proteinExistence type="inferred from homology"/>
<gene>
    <name evidence="9" type="ORF">R4198_09175</name>
</gene>
<accession>A0ABU4ESX7</accession>
<dbReference type="Gene3D" id="1.10.540.10">
    <property type="entry name" value="Acyl-CoA dehydrogenase/oxidase, N-terminal domain"/>
    <property type="match status" value="1"/>
</dbReference>
<feature type="domain" description="Acyl-CoA dehydrogenase/oxidase C-terminal" evidence="6">
    <location>
        <begin position="234"/>
        <end position="379"/>
    </location>
</feature>
<keyword evidence="5" id="KW-0560">Oxidoreductase</keyword>
<dbReference type="InterPro" id="IPR036250">
    <property type="entry name" value="AcylCo_DH-like_C"/>
</dbReference>
<protein>
    <submittedName>
        <fullName evidence="9">Acyl-CoA dehydrogenase family protein</fullName>
    </submittedName>
</protein>
<evidence type="ECO:0000256" key="2">
    <source>
        <dbReference type="ARBA" id="ARBA00009347"/>
    </source>
</evidence>
<evidence type="ECO:0000256" key="1">
    <source>
        <dbReference type="ARBA" id="ARBA00001974"/>
    </source>
</evidence>
<dbReference type="PROSITE" id="PS00073">
    <property type="entry name" value="ACYL_COA_DH_2"/>
    <property type="match status" value="1"/>
</dbReference>
<dbReference type="Gene3D" id="2.40.110.10">
    <property type="entry name" value="Butyryl-CoA Dehydrogenase, subunit A, domain 2"/>
    <property type="match status" value="1"/>
</dbReference>
<reference evidence="9 10" key="1">
    <citation type="submission" date="2023-10" db="EMBL/GenBank/DDBJ databases">
        <title>Development of a sustainable strategy for remediation of hydrocarbon-contaminated territories based on the waste exchange concept.</title>
        <authorList>
            <person name="Krivoruchko A."/>
        </authorList>
    </citation>
    <scope>NUCLEOTIDE SEQUENCE [LARGE SCALE GENOMIC DNA]</scope>
    <source>
        <strain evidence="9 10">IEGM 1236</strain>
    </source>
</reference>
<dbReference type="InterPro" id="IPR006091">
    <property type="entry name" value="Acyl-CoA_Oxase/DH_mid-dom"/>
</dbReference>
<dbReference type="PANTHER" id="PTHR43884">
    <property type="entry name" value="ACYL-COA DEHYDROGENASE"/>
    <property type="match status" value="1"/>
</dbReference>
<feature type="domain" description="Acyl-CoA oxidase/dehydrogenase middle" evidence="7">
    <location>
        <begin position="125"/>
        <end position="219"/>
    </location>
</feature>
<feature type="domain" description="Acyl-CoA dehydrogenase/oxidase N-terminal" evidence="8">
    <location>
        <begin position="10"/>
        <end position="121"/>
    </location>
</feature>
<dbReference type="InterPro" id="IPR009075">
    <property type="entry name" value="AcylCo_DH/oxidase_C"/>
</dbReference>
<dbReference type="PANTHER" id="PTHR43884:SF40">
    <property type="entry name" value="ACYL-COA DEHYDROGENASE"/>
    <property type="match status" value="1"/>
</dbReference>
<evidence type="ECO:0000313" key="10">
    <source>
        <dbReference type="Proteomes" id="UP001185792"/>
    </source>
</evidence>
<dbReference type="Pfam" id="PF02770">
    <property type="entry name" value="Acyl-CoA_dh_M"/>
    <property type="match status" value="1"/>
</dbReference>
<keyword evidence="4 5" id="KW-0274">FAD</keyword>
<evidence type="ECO:0000256" key="4">
    <source>
        <dbReference type="ARBA" id="ARBA00022827"/>
    </source>
</evidence>
<evidence type="ECO:0000256" key="3">
    <source>
        <dbReference type="ARBA" id="ARBA00022630"/>
    </source>
</evidence>
<evidence type="ECO:0000256" key="5">
    <source>
        <dbReference type="RuleBase" id="RU362125"/>
    </source>
</evidence>
<evidence type="ECO:0000259" key="6">
    <source>
        <dbReference type="Pfam" id="PF00441"/>
    </source>
</evidence>
<evidence type="ECO:0000259" key="8">
    <source>
        <dbReference type="Pfam" id="PF02771"/>
    </source>
</evidence>
<comment type="cofactor">
    <cofactor evidence="1 5">
        <name>FAD</name>
        <dbReference type="ChEBI" id="CHEBI:57692"/>
    </cofactor>
</comment>
<dbReference type="RefSeq" id="WP_317712827.1">
    <property type="nucleotide sequence ID" value="NZ_JAWLUM010000001.1"/>
</dbReference>
<dbReference type="Pfam" id="PF00441">
    <property type="entry name" value="Acyl-CoA_dh_1"/>
    <property type="match status" value="1"/>
</dbReference>
<dbReference type="InterPro" id="IPR046373">
    <property type="entry name" value="Acyl-CoA_Oxase/DH_mid-dom_sf"/>
</dbReference>
<keyword evidence="10" id="KW-1185">Reference proteome</keyword>
<dbReference type="Pfam" id="PF02771">
    <property type="entry name" value="Acyl-CoA_dh_N"/>
    <property type="match status" value="1"/>
</dbReference>
<name>A0ABU4ESX7_WILMA</name>